<protein>
    <recommendedName>
        <fullName evidence="3">DUF4145 domain-containing protein</fullName>
    </recommendedName>
</protein>
<dbReference type="RefSeq" id="WP_218900876.1">
    <property type="nucleotide sequence ID" value="NZ_JACCAS010000001.1"/>
</dbReference>
<comment type="caution">
    <text evidence="1">The sequence shown here is derived from an EMBL/GenBank/DDBJ whole genome shotgun (WGS) entry which is preliminary data.</text>
</comment>
<name>A0A7Y9WMH2_9BURK</name>
<evidence type="ECO:0008006" key="3">
    <source>
        <dbReference type="Google" id="ProtNLM"/>
    </source>
</evidence>
<evidence type="ECO:0000313" key="2">
    <source>
        <dbReference type="Proteomes" id="UP000540929"/>
    </source>
</evidence>
<proteinExistence type="predicted"/>
<dbReference type="AlphaFoldDB" id="A0A7Y9WMH2"/>
<reference evidence="1 2" key="1">
    <citation type="submission" date="2020-07" db="EMBL/GenBank/DDBJ databases">
        <title>Exploring microbial biodiversity for novel pathways involved in the catabolism of aromatic compounds derived from lignin.</title>
        <authorList>
            <person name="Elkins J."/>
        </authorList>
    </citation>
    <scope>NUCLEOTIDE SEQUENCE [LARGE SCALE GENOMIC DNA]</scope>
    <source>
        <strain evidence="1 2">H2C3C</strain>
    </source>
</reference>
<gene>
    <name evidence="1" type="ORF">GGD40_002517</name>
</gene>
<organism evidence="1 2">
    <name type="scientific">Paraburkholderia bryophila</name>
    <dbReference type="NCBI Taxonomy" id="420952"/>
    <lineage>
        <taxon>Bacteria</taxon>
        <taxon>Pseudomonadati</taxon>
        <taxon>Pseudomonadota</taxon>
        <taxon>Betaproteobacteria</taxon>
        <taxon>Burkholderiales</taxon>
        <taxon>Burkholderiaceae</taxon>
        <taxon>Paraburkholderia</taxon>
    </lineage>
</organism>
<accession>A0A7Y9WMH2</accession>
<keyword evidence="2" id="KW-1185">Reference proteome</keyword>
<dbReference type="EMBL" id="JACCAS010000001">
    <property type="protein sequence ID" value="NYH23038.1"/>
    <property type="molecule type" value="Genomic_DNA"/>
</dbReference>
<evidence type="ECO:0000313" key="1">
    <source>
        <dbReference type="EMBL" id="NYH23038.1"/>
    </source>
</evidence>
<sequence>MDLSNAMKAARALQEAMRLHSPPPEEGAPSADEAVVYMSLLRNTRNYLERIAHQVNGAYAGGWYDASAVMIRRLVETLIIELYEARGLAANIKNRDGDFLYLRDLIAALLAEPSWGLSRNAKNALPKLKDIGDQSAHSRRFTAQRQDIDNLMPALRTVVQELVEMADLKKKRVDQ</sequence>
<dbReference type="Proteomes" id="UP000540929">
    <property type="component" value="Unassembled WGS sequence"/>
</dbReference>